<feature type="transmembrane region" description="Helical" evidence="1">
    <location>
        <begin position="68"/>
        <end position="90"/>
    </location>
</feature>
<accession>A0A437RGY9</accession>
<reference evidence="2 3" key="1">
    <citation type="submission" date="2019-01" db="EMBL/GenBank/DDBJ databases">
        <authorList>
            <person name="Chen W.-M."/>
        </authorList>
    </citation>
    <scope>NUCLEOTIDE SEQUENCE [LARGE SCALE GENOMIC DNA]</scope>
    <source>
        <strain evidence="2 3">KYPY4</strain>
    </source>
</reference>
<evidence type="ECO:0000313" key="2">
    <source>
        <dbReference type="EMBL" id="RVU46019.1"/>
    </source>
</evidence>
<dbReference type="Proteomes" id="UP000285575">
    <property type="component" value="Unassembled WGS sequence"/>
</dbReference>
<feature type="transmembrane region" description="Helical" evidence="1">
    <location>
        <begin position="36"/>
        <end position="56"/>
    </location>
</feature>
<proteinExistence type="predicted"/>
<keyword evidence="1" id="KW-1133">Transmembrane helix</keyword>
<dbReference type="EMBL" id="SACR01000003">
    <property type="protein sequence ID" value="RVU46019.1"/>
    <property type="molecule type" value="Genomic_DNA"/>
</dbReference>
<evidence type="ECO:0000313" key="3">
    <source>
        <dbReference type="Proteomes" id="UP000285575"/>
    </source>
</evidence>
<gene>
    <name evidence="2" type="ORF">EOE66_09090</name>
</gene>
<dbReference type="OrthoDB" id="9813621at2"/>
<dbReference type="AlphaFoldDB" id="A0A437RGY9"/>
<sequence length="91" mass="9499">MNAPLPRAAAVVGAITLLLLLVPAMAMQFSGDFNWGPGDFAAAGGLLFGAGMAYVITSRRVRTAKHRVLVAMGVLLVLCVVWAELAVGLFD</sequence>
<organism evidence="2 3">
    <name type="scientific">Rubrivivax rivuli</name>
    <dbReference type="NCBI Taxonomy" id="1862385"/>
    <lineage>
        <taxon>Bacteria</taxon>
        <taxon>Pseudomonadati</taxon>
        <taxon>Pseudomonadota</taxon>
        <taxon>Betaproteobacteria</taxon>
        <taxon>Burkholderiales</taxon>
        <taxon>Sphaerotilaceae</taxon>
        <taxon>Rubrivivax</taxon>
    </lineage>
</organism>
<keyword evidence="1" id="KW-0472">Membrane</keyword>
<keyword evidence="3" id="KW-1185">Reference proteome</keyword>
<name>A0A437RGY9_9BURK</name>
<protein>
    <submittedName>
        <fullName evidence="2">Uncharacterized protein</fullName>
    </submittedName>
</protein>
<dbReference type="RefSeq" id="WP_128228964.1">
    <property type="nucleotide sequence ID" value="NZ_SACR01000003.1"/>
</dbReference>
<keyword evidence="1" id="KW-0812">Transmembrane</keyword>
<comment type="caution">
    <text evidence="2">The sequence shown here is derived from an EMBL/GenBank/DDBJ whole genome shotgun (WGS) entry which is preliminary data.</text>
</comment>
<evidence type="ECO:0000256" key="1">
    <source>
        <dbReference type="SAM" id="Phobius"/>
    </source>
</evidence>